<dbReference type="PANTHER" id="PTHR30055">
    <property type="entry name" value="HTH-TYPE TRANSCRIPTIONAL REGULATOR RUTR"/>
    <property type="match status" value="1"/>
</dbReference>
<dbReference type="Pfam" id="PF00440">
    <property type="entry name" value="TetR_N"/>
    <property type="match status" value="1"/>
</dbReference>
<dbReference type="PRINTS" id="PR00455">
    <property type="entry name" value="HTHTETR"/>
</dbReference>
<protein>
    <submittedName>
        <fullName evidence="6">TetR family transcriptional regulator</fullName>
    </submittedName>
</protein>
<dbReference type="PROSITE" id="PS50977">
    <property type="entry name" value="HTH_TETR_2"/>
    <property type="match status" value="1"/>
</dbReference>
<evidence type="ECO:0000259" key="5">
    <source>
        <dbReference type="PROSITE" id="PS50977"/>
    </source>
</evidence>
<proteinExistence type="predicted"/>
<dbReference type="InterPro" id="IPR050109">
    <property type="entry name" value="HTH-type_TetR-like_transc_reg"/>
</dbReference>
<accession>A0A6I2F5J2</accession>
<keyword evidence="1" id="KW-0805">Transcription regulation</keyword>
<dbReference type="Pfam" id="PF21597">
    <property type="entry name" value="TetR_C_43"/>
    <property type="match status" value="1"/>
</dbReference>
<keyword evidence="2 4" id="KW-0238">DNA-binding</keyword>
<evidence type="ECO:0000313" key="7">
    <source>
        <dbReference type="Proteomes" id="UP000431080"/>
    </source>
</evidence>
<dbReference type="SUPFAM" id="SSF46689">
    <property type="entry name" value="Homeodomain-like"/>
    <property type="match status" value="1"/>
</dbReference>
<evidence type="ECO:0000256" key="2">
    <source>
        <dbReference type="ARBA" id="ARBA00023125"/>
    </source>
</evidence>
<evidence type="ECO:0000313" key="6">
    <source>
        <dbReference type="EMBL" id="MRG60725.1"/>
    </source>
</evidence>
<keyword evidence="3" id="KW-0804">Transcription</keyword>
<gene>
    <name evidence="6" type="ORF">GE115_12720</name>
</gene>
<reference evidence="6 7" key="1">
    <citation type="submission" date="2019-10" db="EMBL/GenBank/DDBJ databases">
        <authorList>
            <person name="Nie G."/>
            <person name="Ming H."/>
            <person name="Yi B."/>
        </authorList>
    </citation>
    <scope>NUCLEOTIDE SEQUENCE [LARGE SCALE GENOMIC DNA]</scope>
    <source>
        <strain evidence="6 7">CFH 90414</strain>
    </source>
</reference>
<organism evidence="6 7">
    <name type="scientific">Agromyces agglutinans</name>
    <dbReference type="NCBI Taxonomy" id="2662258"/>
    <lineage>
        <taxon>Bacteria</taxon>
        <taxon>Bacillati</taxon>
        <taxon>Actinomycetota</taxon>
        <taxon>Actinomycetes</taxon>
        <taxon>Micrococcales</taxon>
        <taxon>Microbacteriaceae</taxon>
        <taxon>Agromyces</taxon>
    </lineage>
</organism>
<dbReference type="GO" id="GO:0003700">
    <property type="term" value="F:DNA-binding transcription factor activity"/>
    <property type="evidence" value="ECO:0007669"/>
    <property type="project" value="TreeGrafter"/>
</dbReference>
<dbReference type="InterPro" id="IPR049445">
    <property type="entry name" value="TetR_SbtR-like_C"/>
</dbReference>
<evidence type="ECO:0000256" key="1">
    <source>
        <dbReference type="ARBA" id="ARBA00023015"/>
    </source>
</evidence>
<dbReference type="InterPro" id="IPR009057">
    <property type="entry name" value="Homeodomain-like_sf"/>
</dbReference>
<dbReference type="InterPro" id="IPR036271">
    <property type="entry name" value="Tet_transcr_reg_TetR-rel_C_sf"/>
</dbReference>
<dbReference type="PANTHER" id="PTHR30055:SF234">
    <property type="entry name" value="HTH-TYPE TRANSCRIPTIONAL REGULATOR BETI"/>
    <property type="match status" value="1"/>
</dbReference>
<comment type="caution">
    <text evidence="6">The sequence shown here is derived from an EMBL/GenBank/DDBJ whole genome shotgun (WGS) entry which is preliminary data.</text>
</comment>
<dbReference type="AlphaFoldDB" id="A0A6I2F5J2"/>
<evidence type="ECO:0000256" key="4">
    <source>
        <dbReference type="PROSITE-ProRule" id="PRU00335"/>
    </source>
</evidence>
<evidence type="ECO:0000256" key="3">
    <source>
        <dbReference type="ARBA" id="ARBA00023163"/>
    </source>
</evidence>
<dbReference type="GO" id="GO:0000976">
    <property type="term" value="F:transcription cis-regulatory region binding"/>
    <property type="evidence" value="ECO:0007669"/>
    <property type="project" value="TreeGrafter"/>
</dbReference>
<dbReference type="Gene3D" id="1.10.357.10">
    <property type="entry name" value="Tetracycline Repressor, domain 2"/>
    <property type="match status" value="1"/>
</dbReference>
<dbReference type="EMBL" id="WJIF01000007">
    <property type="protein sequence ID" value="MRG60725.1"/>
    <property type="molecule type" value="Genomic_DNA"/>
</dbReference>
<name>A0A6I2F5J2_9MICO</name>
<feature type="DNA-binding region" description="H-T-H motif" evidence="4">
    <location>
        <begin position="42"/>
        <end position="61"/>
    </location>
</feature>
<dbReference type="InterPro" id="IPR001647">
    <property type="entry name" value="HTH_TetR"/>
</dbReference>
<sequence>MHRLISPYDGPVRDLRQDARRNRERIIAAARELFAEHDLDVATSEIARRAGVGAATIYRRFPTRDALVAAVFTNRVNECVSSILDASRDPDAWRGFCAAIEALCTVDADGRGLTRSFLAAVPGGASEFDGQRRVAEAAFADLVKRAKDAGELRPDFGREDLALVLAANAGLVQGDVAARRAASKKLAGYLLAGFRAASAS</sequence>
<dbReference type="Proteomes" id="UP000431080">
    <property type="component" value="Unassembled WGS sequence"/>
</dbReference>
<feature type="domain" description="HTH tetR-type" evidence="5">
    <location>
        <begin position="20"/>
        <end position="79"/>
    </location>
</feature>
<dbReference type="SUPFAM" id="SSF48498">
    <property type="entry name" value="Tetracyclin repressor-like, C-terminal domain"/>
    <property type="match status" value="1"/>
</dbReference>
<keyword evidence="7" id="KW-1185">Reference proteome</keyword>